<evidence type="ECO:0000256" key="1">
    <source>
        <dbReference type="SAM" id="MobiDB-lite"/>
    </source>
</evidence>
<dbReference type="InterPro" id="IPR003593">
    <property type="entry name" value="AAA+_ATPase"/>
</dbReference>
<proteinExistence type="predicted"/>
<sequence>KQRRRNSYDDEEDWDFNDEDDDYPFIANGGSSSSSTQSYESSPNEEKSPYLLRVEQAVNLIEAKVDKCIEGLAIEFEESSWSKRQAVSETIKFIEFGLVERDIEARLVVLGMISQEHVLFIGPPGTSKSEIGRRLSQLCGGPFFQRLFTRFTTTEEIFGPLSLRALEDDQYIRCIGGYLPTATVAFLDEIFKANSSILNTLLTILNERQFDNGGTRVACPLKCVIGASNELPESEELDALLDRFLLRSFVTSVSDEGLLQILASKPGLQEPEINSNTPNELDDVVREMSLSIENISLPPNVCELLKDLRVYAREEVGIYVSDRRLVKAARLLKISAATHGRTQVDLVDCLILQHILWQEPEQRETIREWLWDNLTPGSSANVVDQTSMLLKNLSNELMELVKSTSGDVSGDRGARKPELEAISSIHNELRQLKLLLQDHVSALIRHVSLVKSLGDHLWIGNDEASSAKQHLLPIANESLLSAKDTFRDIISIQVSLSDTIEDEVRLSALESITDIDSSEMRFSDREMALSLKEAKKQFKGETLKQWKRARKELQ</sequence>
<name>K0SE95_THAOC</name>
<evidence type="ECO:0000313" key="3">
    <source>
        <dbReference type="EMBL" id="EJK63279.1"/>
    </source>
</evidence>
<dbReference type="AlphaFoldDB" id="K0SE95"/>
<dbReference type="InterPro" id="IPR027417">
    <property type="entry name" value="P-loop_NTPase"/>
</dbReference>
<organism evidence="3 4">
    <name type="scientific">Thalassiosira oceanica</name>
    <name type="common">Marine diatom</name>
    <dbReference type="NCBI Taxonomy" id="159749"/>
    <lineage>
        <taxon>Eukaryota</taxon>
        <taxon>Sar</taxon>
        <taxon>Stramenopiles</taxon>
        <taxon>Ochrophyta</taxon>
        <taxon>Bacillariophyta</taxon>
        <taxon>Coscinodiscophyceae</taxon>
        <taxon>Thalassiosirophycidae</taxon>
        <taxon>Thalassiosirales</taxon>
        <taxon>Thalassiosiraceae</taxon>
        <taxon>Thalassiosira</taxon>
    </lineage>
</organism>
<dbReference type="SUPFAM" id="SSF52540">
    <property type="entry name" value="P-loop containing nucleoside triphosphate hydrolases"/>
    <property type="match status" value="1"/>
</dbReference>
<dbReference type="InterPro" id="IPR045427">
    <property type="entry name" value="MoxR"/>
</dbReference>
<dbReference type="Pfam" id="PF17868">
    <property type="entry name" value="AAA_lid_8"/>
    <property type="match status" value="1"/>
</dbReference>
<dbReference type="SMART" id="SM00382">
    <property type="entry name" value="AAA"/>
    <property type="match status" value="1"/>
</dbReference>
<gene>
    <name evidence="3" type="ORF">THAOC_16074</name>
</gene>
<keyword evidence="4" id="KW-1185">Reference proteome</keyword>
<dbReference type="EMBL" id="AGNL01018343">
    <property type="protein sequence ID" value="EJK63279.1"/>
    <property type="molecule type" value="Genomic_DNA"/>
</dbReference>
<dbReference type="CDD" id="cd00009">
    <property type="entry name" value="AAA"/>
    <property type="match status" value="1"/>
</dbReference>
<accession>K0SE95</accession>
<dbReference type="InterPro" id="IPR041538">
    <property type="entry name" value="RavA-like_AAA_lid"/>
</dbReference>
<dbReference type="Pfam" id="PF20030">
    <property type="entry name" value="bpMoxR"/>
    <property type="match status" value="1"/>
</dbReference>
<dbReference type="InterPro" id="IPR001270">
    <property type="entry name" value="ClpA/B"/>
</dbReference>
<dbReference type="OrthoDB" id="47330at2759"/>
<dbReference type="GO" id="GO:0005524">
    <property type="term" value="F:ATP binding"/>
    <property type="evidence" value="ECO:0007669"/>
    <property type="project" value="InterPro"/>
</dbReference>
<reference evidence="3 4" key="1">
    <citation type="journal article" date="2012" name="Genome Biol.">
        <title>Genome and low-iron response of an oceanic diatom adapted to chronic iron limitation.</title>
        <authorList>
            <person name="Lommer M."/>
            <person name="Specht M."/>
            <person name="Roy A.S."/>
            <person name="Kraemer L."/>
            <person name="Andreson R."/>
            <person name="Gutowska M.A."/>
            <person name="Wolf J."/>
            <person name="Bergner S.V."/>
            <person name="Schilhabel M.B."/>
            <person name="Klostermeier U.C."/>
            <person name="Beiko R.G."/>
            <person name="Rosenstiel P."/>
            <person name="Hippler M."/>
            <person name="Laroche J."/>
        </authorList>
    </citation>
    <scope>NUCLEOTIDE SEQUENCE [LARGE SCALE GENOMIC DNA]</scope>
    <source>
        <strain evidence="3 4">CCMP1005</strain>
    </source>
</reference>
<feature type="domain" description="AAA+ ATPase" evidence="2">
    <location>
        <begin position="114"/>
        <end position="255"/>
    </location>
</feature>
<feature type="region of interest" description="Disordered" evidence="1">
    <location>
        <begin position="1"/>
        <end position="47"/>
    </location>
</feature>
<feature type="non-terminal residue" evidence="3">
    <location>
        <position position="1"/>
    </location>
</feature>
<evidence type="ECO:0000313" key="4">
    <source>
        <dbReference type="Proteomes" id="UP000266841"/>
    </source>
</evidence>
<evidence type="ECO:0000259" key="2">
    <source>
        <dbReference type="SMART" id="SM00382"/>
    </source>
</evidence>
<feature type="compositionally biased region" description="Acidic residues" evidence="1">
    <location>
        <begin position="9"/>
        <end position="23"/>
    </location>
</feature>
<dbReference type="PANTHER" id="PTHR32204:SF0">
    <property type="entry name" value="ATPASE RAVA"/>
    <property type="match status" value="1"/>
</dbReference>
<dbReference type="PRINTS" id="PR00300">
    <property type="entry name" value="CLPPROTEASEA"/>
</dbReference>
<feature type="compositionally biased region" description="Low complexity" evidence="1">
    <location>
        <begin position="31"/>
        <end position="42"/>
    </location>
</feature>
<dbReference type="PANTHER" id="PTHR32204">
    <property type="entry name" value="ATPASE RAVA"/>
    <property type="match status" value="1"/>
</dbReference>
<dbReference type="Gene3D" id="3.40.50.300">
    <property type="entry name" value="P-loop containing nucleotide triphosphate hydrolases"/>
    <property type="match status" value="1"/>
</dbReference>
<dbReference type="Proteomes" id="UP000266841">
    <property type="component" value="Unassembled WGS sequence"/>
</dbReference>
<dbReference type="eggNOG" id="ENOG502R89P">
    <property type="taxonomic scope" value="Eukaryota"/>
</dbReference>
<protein>
    <recommendedName>
        <fullName evidence="2">AAA+ ATPase domain-containing protein</fullName>
    </recommendedName>
</protein>
<dbReference type="InterPro" id="IPR050513">
    <property type="entry name" value="RavA_ATPases"/>
</dbReference>
<comment type="caution">
    <text evidence="3">The sequence shown here is derived from an EMBL/GenBank/DDBJ whole genome shotgun (WGS) entry which is preliminary data.</text>
</comment>